<dbReference type="AlphaFoldDB" id="A0A9W7IHP0"/>
<dbReference type="CDD" id="cd00590">
    <property type="entry name" value="RRM_SF"/>
    <property type="match status" value="1"/>
</dbReference>
<dbReference type="Proteomes" id="UP001165190">
    <property type="component" value="Unassembled WGS sequence"/>
</dbReference>
<dbReference type="OrthoDB" id="439808at2759"/>
<evidence type="ECO:0000313" key="4">
    <source>
        <dbReference type="EMBL" id="GMI95276.1"/>
    </source>
</evidence>
<accession>A0A9W7IHP0</accession>
<dbReference type="InterPro" id="IPR012677">
    <property type="entry name" value="Nucleotide-bd_a/b_plait_sf"/>
</dbReference>
<reference evidence="4" key="1">
    <citation type="submission" date="2023-05" db="EMBL/GenBank/DDBJ databases">
        <title>Genome and transcriptome analyses reveal genes involved in the formation of fine ridges on petal epidermal cells in Hibiscus trionum.</title>
        <authorList>
            <person name="Koshimizu S."/>
            <person name="Masuda S."/>
            <person name="Ishii T."/>
            <person name="Shirasu K."/>
            <person name="Hoshino A."/>
            <person name="Arita M."/>
        </authorList>
    </citation>
    <scope>NUCLEOTIDE SEQUENCE</scope>
    <source>
        <strain evidence="4">Hamamatsu line</strain>
    </source>
</reference>
<name>A0A9W7IHP0_HIBTR</name>
<dbReference type="Pfam" id="PF00076">
    <property type="entry name" value="RRM_1"/>
    <property type="match status" value="1"/>
</dbReference>
<dbReference type="GO" id="GO:0003723">
    <property type="term" value="F:RNA binding"/>
    <property type="evidence" value="ECO:0007669"/>
    <property type="project" value="UniProtKB-UniRule"/>
</dbReference>
<dbReference type="PROSITE" id="PS50102">
    <property type="entry name" value="RRM"/>
    <property type="match status" value="1"/>
</dbReference>
<keyword evidence="1" id="KW-0694">RNA-binding</keyword>
<proteinExistence type="predicted"/>
<evidence type="ECO:0000259" key="3">
    <source>
        <dbReference type="PROSITE" id="PS50102"/>
    </source>
</evidence>
<evidence type="ECO:0000256" key="1">
    <source>
        <dbReference type="PROSITE-ProRule" id="PRU00176"/>
    </source>
</evidence>
<feature type="region of interest" description="Disordered" evidence="2">
    <location>
        <begin position="28"/>
        <end position="49"/>
    </location>
</feature>
<feature type="domain" description="RRM" evidence="3">
    <location>
        <begin position="62"/>
        <end position="151"/>
    </location>
</feature>
<keyword evidence="5" id="KW-1185">Reference proteome</keyword>
<dbReference type="InterPro" id="IPR035979">
    <property type="entry name" value="RBD_domain_sf"/>
</dbReference>
<evidence type="ECO:0000256" key="2">
    <source>
        <dbReference type="SAM" id="MobiDB-lite"/>
    </source>
</evidence>
<dbReference type="PANTHER" id="PTHR31286">
    <property type="entry name" value="GLYCINE-RICH CELL WALL STRUCTURAL PROTEIN 1.8-LIKE"/>
    <property type="match status" value="1"/>
</dbReference>
<sequence>MRARERARERENVSSRFDLSGRWRERARGGKRVREEERGGVNVSSRPHSWGRQARPYPRFGYAVFVTNVSKRIRPNALREAFSVYGKVLRVFIAYHNQKRSKALSTFAFVNFSDKKEAMKAVSLGNNRRLDGFVIKVFVDDRRVKDAKVSKVDSGTKLNRVFRENCRRDGRSYKSVLMANIQPASSGSVQATPAVHPVSKNGQGTYGTPMAVPDEMDKILTLELSPASKWLELCLVGQVKSMYDADCVQQALRADGFKVDICSWSGFYVIIRFEEVEQISIFWDLRSSLISTWFSDIDFLDNFKKEKKLKVWVCMEGLPLHLWDDQVFQLIGRQIGTVVKIDKETSKKTKLDVARVLIAVGCLSEIHVSILVSAFGDTFRIRFSSSAFEDERCWIDGELMNSPFPEKHSFQNEDTDAWINEMSEGMSPKGADSEILLNSLCRRNVVPANPITEVVGLAVGPKSYGVEPDINCFEVSGSDVGTIKPGPGQVGVYPGQPKLVEVPVTLEIGPTISSDISSSCEPTLDKESGLFHIKPKLMKFNGNIPNPLCRRSPLEKPQNWAFLSPKSTPSLGISCRSKEKKVLKPLQNSKHGESGPSNCTVHLPSPSAVSVDDKARQEAMATFEVCESIGLSFAAKKDDVIQCLMDLGEENGYH</sequence>
<dbReference type="InterPro" id="IPR000504">
    <property type="entry name" value="RRM_dom"/>
</dbReference>
<dbReference type="Gene3D" id="3.30.70.330">
    <property type="match status" value="1"/>
</dbReference>
<feature type="compositionally biased region" description="Basic and acidic residues" evidence="2">
    <location>
        <begin position="28"/>
        <end position="39"/>
    </location>
</feature>
<organism evidence="4 5">
    <name type="scientific">Hibiscus trionum</name>
    <name type="common">Flower of an hour</name>
    <dbReference type="NCBI Taxonomy" id="183268"/>
    <lineage>
        <taxon>Eukaryota</taxon>
        <taxon>Viridiplantae</taxon>
        <taxon>Streptophyta</taxon>
        <taxon>Embryophyta</taxon>
        <taxon>Tracheophyta</taxon>
        <taxon>Spermatophyta</taxon>
        <taxon>Magnoliopsida</taxon>
        <taxon>eudicotyledons</taxon>
        <taxon>Gunneridae</taxon>
        <taxon>Pentapetalae</taxon>
        <taxon>rosids</taxon>
        <taxon>malvids</taxon>
        <taxon>Malvales</taxon>
        <taxon>Malvaceae</taxon>
        <taxon>Malvoideae</taxon>
        <taxon>Hibiscus</taxon>
    </lineage>
</organism>
<protein>
    <recommendedName>
        <fullName evidence="3">RRM domain-containing protein</fullName>
    </recommendedName>
</protein>
<dbReference type="EMBL" id="BSYR01000027">
    <property type="protein sequence ID" value="GMI95276.1"/>
    <property type="molecule type" value="Genomic_DNA"/>
</dbReference>
<dbReference type="SUPFAM" id="SSF54928">
    <property type="entry name" value="RNA-binding domain, RBD"/>
    <property type="match status" value="1"/>
</dbReference>
<comment type="caution">
    <text evidence="4">The sequence shown here is derived from an EMBL/GenBank/DDBJ whole genome shotgun (WGS) entry which is preliminary data.</text>
</comment>
<dbReference type="SMART" id="SM00360">
    <property type="entry name" value="RRM"/>
    <property type="match status" value="1"/>
</dbReference>
<feature type="region of interest" description="Disordered" evidence="2">
    <location>
        <begin position="585"/>
        <end position="604"/>
    </location>
</feature>
<dbReference type="InterPro" id="IPR040256">
    <property type="entry name" value="At4g02000-like"/>
</dbReference>
<evidence type="ECO:0000313" key="5">
    <source>
        <dbReference type="Proteomes" id="UP001165190"/>
    </source>
</evidence>
<gene>
    <name evidence="4" type="ORF">HRI_003196900</name>
</gene>
<dbReference type="PANTHER" id="PTHR31286:SF180">
    <property type="entry name" value="OS10G0362600 PROTEIN"/>
    <property type="match status" value="1"/>
</dbReference>